<dbReference type="RefSeq" id="WP_063381563.1">
    <property type="nucleotide sequence ID" value="NZ_AUXX01000021.1"/>
</dbReference>
<comment type="caution">
    <text evidence="2">The sequence shown here is derived from an EMBL/GenBank/DDBJ whole genome shotgun (WGS) entry which is preliminary data.</text>
</comment>
<organism evidence="2 3">
    <name type="scientific">Pseudoalteromonas luteoviolacea S4060-1</name>
    <dbReference type="NCBI Taxonomy" id="1365257"/>
    <lineage>
        <taxon>Bacteria</taxon>
        <taxon>Pseudomonadati</taxon>
        <taxon>Pseudomonadota</taxon>
        <taxon>Gammaproteobacteria</taxon>
        <taxon>Alteromonadales</taxon>
        <taxon>Pseudoalteromonadaceae</taxon>
        <taxon>Pseudoalteromonas</taxon>
    </lineage>
</organism>
<sequence>MSLLEDSWEQREEQVYPELFGGTGEGIYPLDVSLLKNQFGIDSIDPRWLHFGVFKCAPTSDRKTWVYVTSGMSNTWESDDPQEYSGFGTEFILETNEESDWAINALRSLVAFNILVSVGHYGDKPLVDYGDRIPMKIEPNISSLMVVKPNQFPVSFDLISGKVDILQITGITAQELDYAKENSSEELANKLFEYQGSFTIKPDRLGVI</sequence>
<reference evidence="2 3" key="1">
    <citation type="submission" date="2013-07" db="EMBL/GenBank/DDBJ databases">
        <title>Comparative Genomic and Metabolomic Analysis of Twelve Strains of Pseudoalteromonas luteoviolacea.</title>
        <authorList>
            <person name="Vynne N.G."/>
            <person name="Mansson M."/>
            <person name="Gram L."/>
        </authorList>
    </citation>
    <scope>NUCLEOTIDE SEQUENCE [LARGE SCALE GENOMIC DNA]</scope>
    <source>
        <strain evidence="2 3">S4060-1</strain>
    </source>
</reference>
<dbReference type="SUPFAM" id="SSF103359">
    <property type="entry name" value="Suppressor of Fused, N-terminal domain"/>
    <property type="match status" value="1"/>
</dbReference>
<evidence type="ECO:0000313" key="2">
    <source>
        <dbReference type="EMBL" id="KZN65479.1"/>
    </source>
</evidence>
<evidence type="ECO:0000259" key="1">
    <source>
        <dbReference type="Pfam" id="PF05076"/>
    </source>
</evidence>
<dbReference type="Proteomes" id="UP000076661">
    <property type="component" value="Unassembled WGS sequence"/>
</dbReference>
<dbReference type="PATRIC" id="fig|1365257.3.peg.2963"/>
<name>A0A161YT29_9GAMM</name>
<dbReference type="Pfam" id="PF05076">
    <property type="entry name" value="SUFU"/>
    <property type="match status" value="1"/>
</dbReference>
<accession>A0A161YT29</accession>
<dbReference type="AlphaFoldDB" id="A0A161YT29"/>
<feature type="domain" description="Suppressor of fused-like" evidence="1">
    <location>
        <begin position="50"/>
        <end position="204"/>
    </location>
</feature>
<proteinExistence type="predicted"/>
<evidence type="ECO:0000313" key="3">
    <source>
        <dbReference type="Proteomes" id="UP000076661"/>
    </source>
</evidence>
<dbReference type="InterPro" id="IPR020941">
    <property type="entry name" value="SUFU-like_domain"/>
</dbReference>
<dbReference type="InterPro" id="IPR037181">
    <property type="entry name" value="SUFU_N"/>
</dbReference>
<protein>
    <recommendedName>
        <fullName evidence="1">Suppressor of fused-like domain-containing protein</fullName>
    </recommendedName>
</protein>
<gene>
    <name evidence="2" type="ORF">N478_21325</name>
</gene>
<dbReference type="EMBL" id="AUXX01000021">
    <property type="protein sequence ID" value="KZN65479.1"/>
    <property type="molecule type" value="Genomic_DNA"/>
</dbReference>